<evidence type="ECO:0000313" key="3">
    <source>
        <dbReference type="Proteomes" id="UP000194933"/>
    </source>
</evidence>
<dbReference type="RefSeq" id="WP_086284270.1">
    <property type="nucleotide sequence ID" value="NZ_NGMO01000002.1"/>
</dbReference>
<keyword evidence="1" id="KW-0175">Coiled coil</keyword>
<comment type="caution">
    <text evidence="2">The sequence shown here is derived from an EMBL/GenBank/DDBJ whole genome shotgun (WGS) entry which is preliminary data.</text>
</comment>
<gene>
    <name evidence="2" type="ORF">A5844_001093</name>
</gene>
<accession>A0A242JZX3</accession>
<keyword evidence="3" id="KW-1185">Reference proteome</keyword>
<feature type="coiled-coil region" evidence="1">
    <location>
        <begin position="395"/>
        <end position="422"/>
    </location>
</feature>
<sequence length="496" mass="58587">MLTKEEKEMYEQKAKEFEKRVNMLALSLSLKRNDKFFHKREDYHLLFSTYIKMLENDQNDFFVEKDRKEKIIESLERAKAFYYFEHKKQLETVFKKLINDDPSDFILFPAIMQVEEDKKVPKHIVGLTVYKKNKYFVVLKVDKENYYDNAQVSCFQIPSSKIKSLSQLLFYKRVYRKGEPFFILKCLSDLSSEVKVIPTIKMKKQTTGNCVISGLEASLRMILFNCRTDIFCLDGEKTVTPKWNFDHSDSTLEMRRRFLSAVKGENKAWNQHFDYLFDYYLYRKGVLVENPPLKMDTKRKYWYKHIRLAFSMDLYIPEMLKNGGRLPTAEDSQLKENLKTPLGPLGKLSKTDIRKSDFDDLTKATEQLSNQINIFQDRFSSIKIQRAKKITQEIISRLKDKSQEIQGEIQQREKEMENVRQTDEWSYQMLGELVLKAVSQATKRSTQSPIGLNAKGRAGKAIFPELIEHSNKVCHELQNAKQIEVRNKKQSRQYEK</sequence>
<organism evidence="2 3">
    <name type="scientific">Candidatus Enterococcus wittei</name>
    <dbReference type="NCBI Taxonomy" id="1987383"/>
    <lineage>
        <taxon>Bacteria</taxon>
        <taxon>Bacillati</taxon>
        <taxon>Bacillota</taxon>
        <taxon>Bacilli</taxon>
        <taxon>Lactobacillales</taxon>
        <taxon>Enterococcaceae</taxon>
        <taxon>Enterococcus</taxon>
    </lineage>
</organism>
<dbReference type="EMBL" id="NGMO01000002">
    <property type="protein sequence ID" value="OTP10959.1"/>
    <property type="molecule type" value="Genomic_DNA"/>
</dbReference>
<protein>
    <submittedName>
        <fullName evidence="2">Uncharacterized protein</fullName>
    </submittedName>
</protein>
<dbReference type="STRING" id="1987383.A5844_001093"/>
<evidence type="ECO:0000313" key="2">
    <source>
        <dbReference type="EMBL" id="OTP10959.1"/>
    </source>
</evidence>
<proteinExistence type="predicted"/>
<name>A0A242JZX3_9ENTE</name>
<dbReference type="AlphaFoldDB" id="A0A242JZX3"/>
<dbReference type="Proteomes" id="UP000194933">
    <property type="component" value="Unassembled WGS sequence"/>
</dbReference>
<evidence type="ECO:0000256" key="1">
    <source>
        <dbReference type="SAM" id="Coils"/>
    </source>
</evidence>
<reference evidence="2 3" key="1">
    <citation type="submission" date="2017-05" db="EMBL/GenBank/DDBJ databases">
        <title>The Genome Sequence of Enterococcus sp. 10A9_DIV0425.</title>
        <authorList>
            <consortium name="The Broad Institute Genomics Platform"/>
            <consortium name="The Broad Institute Genomic Center for Infectious Diseases"/>
            <person name="Earl A."/>
            <person name="Manson A."/>
            <person name="Schwartman J."/>
            <person name="Gilmore M."/>
            <person name="Abouelleil A."/>
            <person name="Cao P."/>
            <person name="Chapman S."/>
            <person name="Cusick C."/>
            <person name="Shea T."/>
            <person name="Young S."/>
            <person name="Neafsey D."/>
            <person name="Nusbaum C."/>
            <person name="Birren B."/>
        </authorList>
    </citation>
    <scope>NUCLEOTIDE SEQUENCE [LARGE SCALE GENOMIC DNA]</scope>
    <source>
        <strain evidence="2 3">10A9_DIV0425</strain>
    </source>
</reference>